<comment type="similarity">
    <text evidence="8">Belongs to the RuBisCO small chain family.</text>
</comment>
<proteinExistence type="inferred from homology"/>
<evidence type="ECO:0000256" key="6">
    <source>
        <dbReference type="ARBA" id="ARBA00023238"/>
    </source>
</evidence>
<evidence type="ECO:0000313" key="12">
    <source>
        <dbReference type="EMBL" id="CAD6268756.1"/>
    </source>
</evidence>
<keyword evidence="6 8" id="KW-0601">Photorespiration</keyword>
<dbReference type="InterPro" id="IPR036385">
    <property type="entry name" value="RuBisCO_ssu_sf"/>
</dbReference>
<comment type="caution">
    <text evidence="12">The sequence shown here is derived from an EMBL/GenBank/DDBJ whole genome shotgun (WGS) entry which is preliminary data.</text>
</comment>
<evidence type="ECO:0000259" key="10">
    <source>
        <dbReference type="Pfam" id="PF00101"/>
    </source>
</evidence>
<keyword evidence="7 8" id="KW-0120">Carbon dioxide fixation</keyword>
<accession>A0A811REN3</accession>
<name>A0A811REN3_9POAL</name>
<dbReference type="OrthoDB" id="1655955at2759"/>
<evidence type="ECO:0000256" key="7">
    <source>
        <dbReference type="ARBA" id="ARBA00023300"/>
    </source>
</evidence>
<evidence type="ECO:0000259" key="11">
    <source>
        <dbReference type="Pfam" id="PF12338"/>
    </source>
</evidence>
<dbReference type="GO" id="GO:0009853">
    <property type="term" value="P:photorespiration"/>
    <property type="evidence" value="ECO:0007669"/>
    <property type="project" value="UniProtKB-UniRule"/>
</dbReference>
<dbReference type="Pfam" id="PF00101">
    <property type="entry name" value="RuBisCO_small"/>
    <property type="match status" value="1"/>
</dbReference>
<reference evidence="12" key="1">
    <citation type="submission" date="2020-10" db="EMBL/GenBank/DDBJ databases">
        <authorList>
            <person name="Han B."/>
            <person name="Lu T."/>
            <person name="Zhao Q."/>
            <person name="Huang X."/>
            <person name="Zhao Y."/>
        </authorList>
    </citation>
    <scope>NUCLEOTIDE SEQUENCE</scope>
</reference>
<dbReference type="SUPFAM" id="SSF55239">
    <property type="entry name" value="RuBisCO, small subunit"/>
    <property type="match status" value="1"/>
</dbReference>
<feature type="domain" description="Ribulose bisphosphate carboxylase small subunit" evidence="10">
    <location>
        <begin position="100"/>
        <end position="136"/>
    </location>
</feature>
<keyword evidence="2 8" id="KW-0602">Photosynthesis</keyword>
<comment type="function">
    <text evidence="8">RuBisCO catalyzes two reactions: the carboxylation of D-ribulose 1,5-bisphosphate, the primary event in carbon dioxide fixation, as well as the oxidative fragmentation of the pentose substrate. Both reactions occur simultaneously and in competition at the same active site. Although the small subunit is not catalytic it is essential for maximal activity.</text>
</comment>
<keyword evidence="1" id="KW-0150">Chloroplast</keyword>
<dbReference type="InterPro" id="IPR024681">
    <property type="entry name" value="RuBisCO_ssu"/>
</dbReference>
<keyword evidence="13" id="KW-1185">Reference proteome</keyword>
<evidence type="ECO:0000256" key="4">
    <source>
        <dbReference type="ARBA" id="ARBA00022640"/>
    </source>
</evidence>
<dbReference type="Pfam" id="PF12338">
    <property type="entry name" value="RbcS"/>
    <property type="match status" value="1"/>
</dbReference>
<evidence type="ECO:0000313" key="13">
    <source>
        <dbReference type="Proteomes" id="UP000604825"/>
    </source>
</evidence>
<keyword evidence="5" id="KW-0809">Transit peptide</keyword>
<dbReference type="Gene3D" id="3.30.190.10">
    <property type="entry name" value="Ribulose bisphosphate carboxylase, small subunit"/>
    <property type="match status" value="1"/>
</dbReference>
<feature type="domain" description="Ribulose-1,5-bisphosphate carboxylase small subunit N-terminal" evidence="11">
    <location>
        <begin position="35"/>
        <end position="59"/>
    </location>
</feature>
<evidence type="ECO:0000256" key="1">
    <source>
        <dbReference type="ARBA" id="ARBA00022528"/>
    </source>
</evidence>
<sequence length="148" mass="16865">MAEGRPHTNSQESSQPRRRQYSTHGSLRDVHMASSATDAAPFQGLKSTAGLPVARRSTNGFGDVSNGERIRCMQYYPLLMLSCNTTMQRHVWPIEGIKRFETLSYLPPLSTEQLLKQIDYLLRSNWVPCLEFSKHNPLKRFQKVVLAT</sequence>
<evidence type="ECO:0000256" key="5">
    <source>
        <dbReference type="ARBA" id="ARBA00022946"/>
    </source>
</evidence>
<dbReference type="Proteomes" id="UP000604825">
    <property type="component" value="Unassembled WGS sequence"/>
</dbReference>
<organism evidence="12 13">
    <name type="scientific">Miscanthus lutarioriparius</name>
    <dbReference type="NCBI Taxonomy" id="422564"/>
    <lineage>
        <taxon>Eukaryota</taxon>
        <taxon>Viridiplantae</taxon>
        <taxon>Streptophyta</taxon>
        <taxon>Embryophyta</taxon>
        <taxon>Tracheophyta</taxon>
        <taxon>Spermatophyta</taxon>
        <taxon>Magnoliopsida</taxon>
        <taxon>Liliopsida</taxon>
        <taxon>Poales</taxon>
        <taxon>Poaceae</taxon>
        <taxon>PACMAD clade</taxon>
        <taxon>Panicoideae</taxon>
        <taxon>Andropogonodae</taxon>
        <taxon>Andropogoneae</taxon>
        <taxon>Saccharinae</taxon>
        <taxon>Miscanthus</taxon>
    </lineage>
</organism>
<dbReference type="AlphaFoldDB" id="A0A811REN3"/>
<evidence type="ECO:0000256" key="8">
    <source>
        <dbReference type="RuleBase" id="RU003627"/>
    </source>
</evidence>
<keyword evidence="3" id="KW-0113">Calvin cycle</keyword>
<dbReference type="PRINTS" id="PR00152">
    <property type="entry name" value="RUBISCOSMALL"/>
</dbReference>
<gene>
    <name evidence="12" type="ORF">NCGR_LOCUS52061</name>
</gene>
<evidence type="ECO:0000256" key="2">
    <source>
        <dbReference type="ARBA" id="ARBA00022531"/>
    </source>
</evidence>
<comment type="subunit">
    <text evidence="8">Heterohexadecamer of 8 large and 8 small subunits.</text>
</comment>
<dbReference type="PANTHER" id="PTHR31262">
    <property type="entry name" value="RIBULOSE BISPHOSPHATE CARBOXYLASE SMALL CHAIN 1, CHLOROPLASTIC"/>
    <property type="match status" value="1"/>
</dbReference>
<evidence type="ECO:0000256" key="3">
    <source>
        <dbReference type="ARBA" id="ARBA00022567"/>
    </source>
</evidence>
<dbReference type="GO" id="GO:0019253">
    <property type="term" value="P:reductive pentose-phosphate cycle"/>
    <property type="evidence" value="ECO:0007669"/>
    <property type="project" value="UniProtKB-KW"/>
</dbReference>
<protein>
    <recommendedName>
        <fullName evidence="8">Ribulose bisphosphate carboxylase small subunit</fullName>
        <shortName evidence="8">RuBisCO small subunit</shortName>
    </recommendedName>
</protein>
<dbReference type="PANTHER" id="PTHR31262:SF10">
    <property type="entry name" value="RIBULOSE BISPHOSPHATE CARBOXYLASE SMALL SUBUNIT 1A, CHLOROPLASTIC-RELATED"/>
    <property type="match status" value="1"/>
</dbReference>
<dbReference type="EMBL" id="CAJGYO010000014">
    <property type="protein sequence ID" value="CAD6268756.1"/>
    <property type="molecule type" value="Genomic_DNA"/>
</dbReference>
<dbReference type="InterPro" id="IPR024680">
    <property type="entry name" value="RuBisCO_ssu_N"/>
</dbReference>
<evidence type="ECO:0000256" key="9">
    <source>
        <dbReference type="SAM" id="MobiDB-lite"/>
    </source>
</evidence>
<keyword evidence="4 8" id="KW-0934">Plastid</keyword>
<feature type="region of interest" description="Disordered" evidence="9">
    <location>
        <begin position="1"/>
        <end position="25"/>
    </location>
</feature>
<dbReference type="InterPro" id="IPR000894">
    <property type="entry name" value="RuBisCO_ssu_dom"/>
</dbReference>